<accession>A0A5E4QZI8</accession>
<reference evidence="1 2" key="1">
    <citation type="submission" date="2017-07" db="EMBL/GenBank/DDBJ databases">
        <authorList>
            <person name="Talla V."/>
            <person name="Backstrom N."/>
        </authorList>
    </citation>
    <scope>NUCLEOTIDE SEQUENCE [LARGE SCALE GENOMIC DNA]</scope>
</reference>
<name>A0A5E4QZI8_9NEOP</name>
<evidence type="ECO:0000313" key="1">
    <source>
        <dbReference type="EMBL" id="VVD02627.1"/>
    </source>
</evidence>
<sequence>MIYNLPCTKERTLSGSIISQEKTGRLWRIVDCDNFFSCAELFYILRENYGILGLGTIRKNRLRGADAAMPLKAFRYKIYEGLKKNRRAVIDPLDIKNRPHKAIQAVSVEFSRFDNVGHFMSMTSQRRCRLCSKLTTVTCSKCQARLCYVIGSKPRNCQIICHFKK</sequence>
<dbReference type="AlphaFoldDB" id="A0A5E4QZI8"/>
<evidence type="ECO:0008006" key="3">
    <source>
        <dbReference type="Google" id="ProtNLM"/>
    </source>
</evidence>
<organism evidence="1 2">
    <name type="scientific">Leptidea sinapis</name>
    <dbReference type="NCBI Taxonomy" id="189913"/>
    <lineage>
        <taxon>Eukaryota</taxon>
        <taxon>Metazoa</taxon>
        <taxon>Ecdysozoa</taxon>
        <taxon>Arthropoda</taxon>
        <taxon>Hexapoda</taxon>
        <taxon>Insecta</taxon>
        <taxon>Pterygota</taxon>
        <taxon>Neoptera</taxon>
        <taxon>Endopterygota</taxon>
        <taxon>Lepidoptera</taxon>
        <taxon>Glossata</taxon>
        <taxon>Ditrysia</taxon>
        <taxon>Papilionoidea</taxon>
        <taxon>Pieridae</taxon>
        <taxon>Dismorphiinae</taxon>
        <taxon>Leptidea</taxon>
    </lineage>
</organism>
<proteinExistence type="predicted"/>
<evidence type="ECO:0000313" key="2">
    <source>
        <dbReference type="Proteomes" id="UP000324832"/>
    </source>
</evidence>
<gene>
    <name evidence="1" type="ORF">LSINAPIS_LOCUS12799</name>
</gene>
<dbReference type="Proteomes" id="UP000324832">
    <property type="component" value="Unassembled WGS sequence"/>
</dbReference>
<keyword evidence="2" id="KW-1185">Reference proteome</keyword>
<dbReference type="EMBL" id="FZQP02006210">
    <property type="protein sequence ID" value="VVD02627.1"/>
    <property type="molecule type" value="Genomic_DNA"/>
</dbReference>
<protein>
    <recommendedName>
        <fullName evidence="3">PiggyBac transposable element-derived protein domain-containing protein</fullName>
    </recommendedName>
</protein>